<dbReference type="EMBL" id="CP144748">
    <property type="protein sequence ID" value="WVZ69766.1"/>
    <property type="molecule type" value="Genomic_DNA"/>
</dbReference>
<name>A0AAQ3TAZ9_PASNO</name>
<dbReference type="AlphaFoldDB" id="A0AAQ3TAZ9"/>
<evidence type="ECO:0000313" key="2">
    <source>
        <dbReference type="Proteomes" id="UP001341281"/>
    </source>
</evidence>
<proteinExistence type="predicted"/>
<organism evidence="1 2">
    <name type="scientific">Paspalum notatum var. saurae</name>
    <dbReference type="NCBI Taxonomy" id="547442"/>
    <lineage>
        <taxon>Eukaryota</taxon>
        <taxon>Viridiplantae</taxon>
        <taxon>Streptophyta</taxon>
        <taxon>Embryophyta</taxon>
        <taxon>Tracheophyta</taxon>
        <taxon>Spermatophyta</taxon>
        <taxon>Magnoliopsida</taxon>
        <taxon>Liliopsida</taxon>
        <taxon>Poales</taxon>
        <taxon>Poaceae</taxon>
        <taxon>PACMAD clade</taxon>
        <taxon>Panicoideae</taxon>
        <taxon>Andropogonodae</taxon>
        <taxon>Paspaleae</taxon>
        <taxon>Paspalinae</taxon>
        <taxon>Paspalum</taxon>
    </lineage>
</organism>
<sequence>MPLTSCRMGMVRFLLGSRRNYLDGVDDGVEDGGQAAAADAHVGLGVEVLEAHLDGGHVDADPVDAVLELEQESLVVLVGDADEALQQGPALLRAEALHVDVDDLPLPAAAVERDDGAADAVVGGQFLERRPPQRLLVVLLPGGAREDVLPAPPHGAAVPPPHARHLLDVPHRLHYLSPPPCSPAA</sequence>
<reference evidence="1 2" key="1">
    <citation type="submission" date="2024-02" db="EMBL/GenBank/DDBJ databases">
        <title>High-quality chromosome-scale genome assembly of Pensacola bahiagrass (Paspalum notatum Flugge var. saurae).</title>
        <authorList>
            <person name="Vega J.M."/>
            <person name="Podio M."/>
            <person name="Orjuela J."/>
            <person name="Siena L.A."/>
            <person name="Pessino S.C."/>
            <person name="Combes M.C."/>
            <person name="Mariac C."/>
            <person name="Albertini E."/>
            <person name="Pupilli F."/>
            <person name="Ortiz J.P.A."/>
            <person name="Leblanc O."/>
        </authorList>
    </citation>
    <scope>NUCLEOTIDE SEQUENCE [LARGE SCALE GENOMIC DNA]</scope>
    <source>
        <strain evidence="1">R1</strain>
        <tissue evidence="1">Leaf</tissue>
    </source>
</reference>
<protein>
    <submittedName>
        <fullName evidence="1">Uncharacterized protein</fullName>
    </submittedName>
</protein>
<keyword evidence="2" id="KW-1185">Reference proteome</keyword>
<evidence type="ECO:0000313" key="1">
    <source>
        <dbReference type="EMBL" id="WVZ69766.1"/>
    </source>
</evidence>
<feature type="non-terminal residue" evidence="1">
    <location>
        <position position="1"/>
    </location>
</feature>
<accession>A0AAQ3TAZ9</accession>
<dbReference type="Proteomes" id="UP001341281">
    <property type="component" value="Chromosome 04"/>
</dbReference>
<gene>
    <name evidence="1" type="ORF">U9M48_018501</name>
</gene>